<proteinExistence type="predicted"/>
<dbReference type="EMBL" id="QPJK01000013">
    <property type="protein sequence ID" value="RCW65188.1"/>
    <property type="molecule type" value="Genomic_DNA"/>
</dbReference>
<dbReference type="RefSeq" id="WP_147283037.1">
    <property type="nucleotide sequence ID" value="NZ_QPJK01000013.1"/>
</dbReference>
<evidence type="ECO:0000313" key="3">
    <source>
        <dbReference type="Proteomes" id="UP000252884"/>
    </source>
</evidence>
<organism evidence="2 3">
    <name type="scientific">Pseudorhodoferax soli</name>
    <dbReference type="NCBI Taxonomy" id="545864"/>
    <lineage>
        <taxon>Bacteria</taxon>
        <taxon>Pseudomonadati</taxon>
        <taxon>Pseudomonadota</taxon>
        <taxon>Betaproteobacteria</taxon>
        <taxon>Burkholderiales</taxon>
        <taxon>Comamonadaceae</taxon>
    </lineage>
</organism>
<keyword evidence="3" id="KW-1185">Reference proteome</keyword>
<dbReference type="AlphaFoldDB" id="A0A368XDT2"/>
<protein>
    <submittedName>
        <fullName evidence="2">Uncharacterized protein</fullName>
    </submittedName>
</protein>
<feature type="compositionally biased region" description="Polar residues" evidence="1">
    <location>
        <begin position="14"/>
        <end position="23"/>
    </location>
</feature>
<name>A0A368XDT2_9BURK</name>
<comment type="caution">
    <text evidence="2">The sequence shown here is derived from an EMBL/GenBank/DDBJ whole genome shotgun (WGS) entry which is preliminary data.</text>
</comment>
<evidence type="ECO:0000313" key="2">
    <source>
        <dbReference type="EMBL" id="RCW65188.1"/>
    </source>
</evidence>
<sequence length="114" mass="11875">MATRIVAPGGAPTHPQSVGQVLSTPAAGPTPEERLLLSTEAIEYIDLLGWISDAQIALMGLRLVADTTPSVAEALRTNAVPYRSPDLLDGGMSRAVGHVRERLIHIVGELGGAA</sequence>
<reference evidence="2 3" key="1">
    <citation type="submission" date="2018-07" db="EMBL/GenBank/DDBJ databases">
        <title>Genomic Encyclopedia of Type Strains, Phase IV (KMG-IV): sequencing the most valuable type-strain genomes for metagenomic binning, comparative biology and taxonomic classification.</title>
        <authorList>
            <person name="Goeker M."/>
        </authorList>
    </citation>
    <scope>NUCLEOTIDE SEQUENCE [LARGE SCALE GENOMIC DNA]</scope>
    <source>
        <strain evidence="2 3">DSM 21634</strain>
    </source>
</reference>
<accession>A0A368XDT2</accession>
<dbReference type="Proteomes" id="UP000252884">
    <property type="component" value="Unassembled WGS sequence"/>
</dbReference>
<gene>
    <name evidence="2" type="ORF">DES41_113112</name>
</gene>
<evidence type="ECO:0000256" key="1">
    <source>
        <dbReference type="SAM" id="MobiDB-lite"/>
    </source>
</evidence>
<feature type="region of interest" description="Disordered" evidence="1">
    <location>
        <begin position="1"/>
        <end position="30"/>
    </location>
</feature>
<dbReference type="OrthoDB" id="9921066at2"/>